<accession>A0ABW0N185</accession>
<evidence type="ECO:0000313" key="2">
    <source>
        <dbReference type="Proteomes" id="UP001595956"/>
    </source>
</evidence>
<organism evidence="1 2">
    <name type="scientific">Nocardioides caricicola</name>
    <dbReference type="NCBI Taxonomy" id="634770"/>
    <lineage>
        <taxon>Bacteria</taxon>
        <taxon>Bacillati</taxon>
        <taxon>Actinomycetota</taxon>
        <taxon>Actinomycetes</taxon>
        <taxon>Propionibacteriales</taxon>
        <taxon>Nocardioidaceae</taxon>
        <taxon>Nocardioides</taxon>
    </lineage>
</organism>
<proteinExistence type="predicted"/>
<name>A0ABW0N185_9ACTN</name>
<dbReference type="RefSeq" id="WP_345171701.1">
    <property type="nucleotide sequence ID" value="NZ_BAABFQ010000003.1"/>
</dbReference>
<keyword evidence="2" id="KW-1185">Reference proteome</keyword>
<comment type="caution">
    <text evidence="1">The sequence shown here is derived from an EMBL/GenBank/DDBJ whole genome shotgun (WGS) entry which is preliminary data.</text>
</comment>
<sequence length="58" mass="6825">MWKPWTWARSSNDRAICNARASATELHRRRVERVDVELFLAQRREPTIAAPRPARRPA</sequence>
<dbReference type="EMBL" id="JBHSMD010000002">
    <property type="protein sequence ID" value="MFC5492997.1"/>
    <property type="molecule type" value="Genomic_DNA"/>
</dbReference>
<dbReference type="Proteomes" id="UP001595956">
    <property type="component" value="Unassembled WGS sequence"/>
</dbReference>
<gene>
    <name evidence="1" type="ORF">ACFPKY_07790</name>
</gene>
<reference evidence="2" key="1">
    <citation type="journal article" date="2019" name="Int. J. Syst. Evol. Microbiol.">
        <title>The Global Catalogue of Microorganisms (GCM) 10K type strain sequencing project: providing services to taxonomists for standard genome sequencing and annotation.</title>
        <authorList>
            <consortium name="The Broad Institute Genomics Platform"/>
            <consortium name="The Broad Institute Genome Sequencing Center for Infectious Disease"/>
            <person name="Wu L."/>
            <person name="Ma J."/>
        </authorList>
    </citation>
    <scope>NUCLEOTIDE SEQUENCE [LARGE SCALE GENOMIC DNA]</scope>
    <source>
        <strain evidence="2">KACC 13778</strain>
    </source>
</reference>
<evidence type="ECO:0000313" key="1">
    <source>
        <dbReference type="EMBL" id="MFC5492997.1"/>
    </source>
</evidence>
<protein>
    <submittedName>
        <fullName evidence="1">Uncharacterized protein</fullName>
    </submittedName>
</protein>